<dbReference type="EMBL" id="VSWC01000105">
    <property type="protein sequence ID" value="KAA1087314.1"/>
    <property type="molecule type" value="Genomic_DNA"/>
</dbReference>
<protein>
    <submittedName>
        <fullName evidence="1">Uncharacterized protein</fullName>
    </submittedName>
</protein>
<name>A0A5B0NFI0_PUCGR</name>
<dbReference type="AlphaFoldDB" id="A0A5B0NFI0"/>
<accession>A0A5B0NFI0</accession>
<sequence>MLPPTEAHNLPQISGWVKIHSLSPHVCAHDTTQINDKDFLLSIIDSDLKRLNPELQITSHIWINAFITRSDSKFIYLTVKHLSYNAPLN</sequence>
<comment type="caution">
    <text evidence="1">The sequence shown here is derived from an EMBL/GenBank/DDBJ whole genome shotgun (WGS) entry which is preliminary data.</text>
</comment>
<keyword evidence="2" id="KW-1185">Reference proteome</keyword>
<reference evidence="1 2" key="1">
    <citation type="submission" date="2019-05" db="EMBL/GenBank/DDBJ databases">
        <title>Emergence of the Ug99 lineage of the wheat stem rust pathogen through somatic hybridization.</title>
        <authorList>
            <person name="Li F."/>
            <person name="Upadhyaya N.M."/>
            <person name="Sperschneider J."/>
            <person name="Matny O."/>
            <person name="Nguyen-Phuc H."/>
            <person name="Mago R."/>
            <person name="Raley C."/>
            <person name="Miller M.E."/>
            <person name="Silverstein K.A.T."/>
            <person name="Henningsen E."/>
            <person name="Hirsch C.D."/>
            <person name="Visser B."/>
            <person name="Pretorius Z.A."/>
            <person name="Steffenson B.J."/>
            <person name="Schwessinger B."/>
            <person name="Dodds P.N."/>
            <person name="Figueroa M."/>
        </authorList>
    </citation>
    <scope>NUCLEOTIDE SEQUENCE [LARGE SCALE GENOMIC DNA]</scope>
    <source>
        <strain evidence="1">21-0</strain>
    </source>
</reference>
<evidence type="ECO:0000313" key="2">
    <source>
        <dbReference type="Proteomes" id="UP000324748"/>
    </source>
</evidence>
<proteinExistence type="predicted"/>
<dbReference type="Proteomes" id="UP000324748">
    <property type="component" value="Unassembled WGS sequence"/>
</dbReference>
<gene>
    <name evidence="1" type="ORF">PGT21_028566</name>
</gene>
<organism evidence="1 2">
    <name type="scientific">Puccinia graminis f. sp. tritici</name>
    <dbReference type="NCBI Taxonomy" id="56615"/>
    <lineage>
        <taxon>Eukaryota</taxon>
        <taxon>Fungi</taxon>
        <taxon>Dikarya</taxon>
        <taxon>Basidiomycota</taxon>
        <taxon>Pucciniomycotina</taxon>
        <taxon>Pucciniomycetes</taxon>
        <taxon>Pucciniales</taxon>
        <taxon>Pucciniaceae</taxon>
        <taxon>Puccinia</taxon>
    </lineage>
</organism>
<evidence type="ECO:0000313" key="1">
    <source>
        <dbReference type="EMBL" id="KAA1087314.1"/>
    </source>
</evidence>